<evidence type="ECO:0000256" key="3">
    <source>
        <dbReference type="ARBA" id="ARBA00022827"/>
    </source>
</evidence>
<evidence type="ECO:0000313" key="6">
    <source>
        <dbReference type="Proteomes" id="UP000706333"/>
    </source>
</evidence>
<evidence type="ECO:0000313" key="5">
    <source>
        <dbReference type="EMBL" id="MBK5927871.1"/>
    </source>
</evidence>
<name>A0A934WJB7_9RHOB</name>
<dbReference type="InterPro" id="IPR050641">
    <property type="entry name" value="RIFMO-like"/>
</dbReference>
<proteinExistence type="predicted"/>
<feature type="domain" description="FAD-binding" evidence="4">
    <location>
        <begin position="27"/>
        <end position="368"/>
    </location>
</feature>
<keyword evidence="3" id="KW-0274">FAD</keyword>
<dbReference type="InterPro" id="IPR002938">
    <property type="entry name" value="FAD-bd"/>
</dbReference>
<dbReference type="PANTHER" id="PTHR43004">
    <property type="entry name" value="TRK SYSTEM POTASSIUM UPTAKE PROTEIN"/>
    <property type="match status" value="1"/>
</dbReference>
<reference evidence="5" key="1">
    <citation type="submission" date="2017-05" db="EMBL/GenBank/DDBJ databases">
        <authorList>
            <person name="Imhoff J.F."/>
            <person name="Rahn T."/>
            <person name="Kuenzel S."/>
            <person name="Neulinger S.C."/>
        </authorList>
    </citation>
    <scope>NUCLEOTIDE SEQUENCE</scope>
    <source>
        <strain evidence="5">LMG 28126</strain>
    </source>
</reference>
<evidence type="ECO:0000256" key="2">
    <source>
        <dbReference type="ARBA" id="ARBA00022630"/>
    </source>
</evidence>
<reference evidence="5" key="2">
    <citation type="journal article" date="2020" name="Microorganisms">
        <title>Osmotic Adaptation and Compatible Solute Biosynthesis of Phototrophic Bacteria as Revealed from Genome Analyses.</title>
        <authorList>
            <person name="Imhoff J.F."/>
            <person name="Rahn T."/>
            <person name="Kunzel S."/>
            <person name="Keller A."/>
            <person name="Neulinger S.C."/>
        </authorList>
    </citation>
    <scope>NUCLEOTIDE SEQUENCE</scope>
    <source>
        <strain evidence="5">LMG 28126</strain>
    </source>
</reference>
<dbReference type="AlphaFoldDB" id="A0A934WJB7"/>
<keyword evidence="2" id="KW-0285">Flavoprotein</keyword>
<sequence>MQHDEDPIRYPYRRVADQDASHPVRHPVVVAGAGLVGLVTALDLAGRGVPVVVLDAGEGVSAGSRAMCFARRSLEILGRLGCAEAAVAAGIPWHAGRVHHGPDVICGVEHGPEAGQRRPAFLNLPQAQLEAILVARLRALADAGAPVSLRGANRIIAVGTHPDHVRLEVETPEGPYSLHADWLVACDGANSSVRRMMALGFPGRGYEDAFLIADVAMDSDAPAERMFWFDPPFNPGRSALLHRQPGNLWRIDLQIGADADAAAELAPDRVLPRLRAMLGGQARFTVESLAIYRFHCRRMERFVHGRVLFAGDAAHQVSPFGARGANSGIQDADNLGWKLAAVIAGAAPELLESYNWERGLAAEENIQAAARASDFITPRSDASRAFRDAVLTLAGRHPFAREMVNTGRMAEPCTYDDGPLNGPDAAGLPGRTRPGAAAVDVPCAGGWLLDRLPQGFALLAIDADAPEAGLPVLRLGSAGHGALAAAWTGAGGGVVALLRPDGHVAARWHTAAGTPTPGDIAAALATAGGTS</sequence>
<dbReference type="NCBIfam" id="NF006002">
    <property type="entry name" value="PRK08132.1"/>
    <property type="match status" value="1"/>
</dbReference>
<gene>
    <name evidence="5" type="ORF">CCR87_11130</name>
</gene>
<comment type="cofactor">
    <cofactor evidence="1">
        <name>FAD</name>
        <dbReference type="ChEBI" id="CHEBI:57692"/>
    </cofactor>
</comment>
<dbReference type="EMBL" id="NHSD01000277">
    <property type="protein sequence ID" value="MBK5927871.1"/>
    <property type="molecule type" value="Genomic_DNA"/>
</dbReference>
<protein>
    <submittedName>
        <fullName evidence="5">FAD-dependent oxidoreductase</fullName>
    </submittedName>
</protein>
<dbReference type="Gene3D" id="3.50.50.60">
    <property type="entry name" value="FAD/NAD(P)-binding domain"/>
    <property type="match status" value="1"/>
</dbReference>
<dbReference type="SUPFAM" id="SSF51905">
    <property type="entry name" value="FAD/NAD(P)-binding domain"/>
    <property type="match status" value="1"/>
</dbReference>
<dbReference type="Pfam" id="PF01494">
    <property type="entry name" value="FAD_binding_3"/>
    <property type="match status" value="1"/>
</dbReference>
<dbReference type="PANTHER" id="PTHR43004:SF19">
    <property type="entry name" value="BINDING MONOOXYGENASE, PUTATIVE (JCVI)-RELATED"/>
    <property type="match status" value="1"/>
</dbReference>
<organism evidence="5 6">
    <name type="scientific">Rhodobaculum claviforme</name>
    <dbReference type="NCBI Taxonomy" id="1549854"/>
    <lineage>
        <taxon>Bacteria</taxon>
        <taxon>Pseudomonadati</taxon>
        <taxon>Pseudomonadota</taxon>
        <taxon>Alphaproteobacteria</taxon>
        <taxon>Rhodobacterales</taxon>
        <taxon>Paracoccaceae</taxon>
        <taxon>Rhodobaculum</taxon>
    </lineage>
</organism>
<dbReference type="GO" id="GO:0016709">
    <property type="term" value="F:oxidoreductase activity, acting on paired donors, with incorporation or reduction of molecular oxygen, NAD(P)H as one donor, and incorporation of one atom of oxygen"/>
    <property type="evidence" value="ECO:0007669"/>
    <property type="project" value="UniProtKB-ARBA"/>
</dbReference>
<keyword evidence="6" id="KW-1185">Reference proteome</keyword>
<evidence type="ECO:0000256" key="1">
    <source>
        <dbReference type="ARBA" id="ARBA00001974"/>
    </source>
</evidence>
<dbReference type="GO" id="GO:0071949">
    <property type="term" value="F:FAD binding"/>
    <property type="evidence" value="ECO:0007669"/>
    <property type="project" value="InterPro"/>
</dbReference>
<accession>A0A934WJB7</accession>
<dbReference type="PRINTS" id="PR00420">
    <property type="entry name" value="RNGMNOXGNASE"/>
</dbReference>
<evidence type="ECO:0000259" key="4">
    <source>
        <dbReference type="Pfam" id="PF01494"/>
    </source>
</evidence>
<comment type="caution">
    <text evidence="5">The sequence shown here is derived from an EMBL/GenBank/DDBJ whole genome shotgun (WGS) entry which is preliminary data.</text>
</comment>
<dbReference type="InterPro" id="IPR036188">
    <property type="entry name" value="FAD/NAD-bd_sf"/>
</dbReference>
<dbReference type="RefSeq" id="WP_201157620.1">
    <property type="nucleotide sequence ID" value="NZ_NHSD01000277.1"/>
</dbReference>
<dbReference type="Proteomes" id="UP000706333">
    <property type="component" value="Unassembled WGS sequence"/>
</dbReference>
<dbReference type="Gene3D" id="3.30.70.2450">
    <property type="match status" value="1"/>
</dbReference>